<evidence type="ECO:0000256" key="2">
    <source>
        <dbReference type="ARBA" id="ARBA00022630"/>
    </source>
</evidence>
<proteinExistence type="predicted"/>
<comment type="cofactor">
    <cofactor evidence="1">
        <name>FMN</name>
        <dbReference type="ChEBI" id="CHEBI:58210"/>
    </cofactor>
</comment>
<evidence type="ECO:0000313" key="7">
    <source>
        <dbReference type="Proteomes" id="UP001209803"/>
    </source>
</evidence>
<protein>
    <submittedName>
        <fullName evidence="6">Pyridoxamine 5'-phosphate oxidase family protein</fullName>
    </submittedName>
</protein>
<dbReference type="PANTHER" id="PTHR10851">
    <property type="entry name" value="PYRIDOXINE-5-PHOSPHATE OXIDASE"/>
    <property type="match status" value="1"/>
</dbReference>
<gene>
    <name evidence="6" type="ORF">K1718_06365</name>
</gene>
<accession>A0ABY8F649</accession>
<feature type="domain" description="Pyridoxamine 5'-phosphate oxidase Alr4036 family FMN-binding" evidence="5">
    <location>
        <begin position="11"/>
        <end position="97"/>
    </location>
</feature>
<dbReference type="Proteomes" id="UP001209803">
    <property type="component" value="Chromosome"/>
</dbReference>
<evidence type="ECO:0000256" key="4">
    <source>
        <dbReference type="ARBA" id="ARBA00023002"/>
    </source>
</evidence>
<dbReference type="InterPro" id="IPR012349">
    <property type="entry name" value="Split_barrel_FMN-bd"/>
</dbReference>
<dbReference type="Pfam" id="PF12766">
    <property type="entry name" value="Pyridox_oxase_2"/>
    <property type="match status" value="1"/>
</dbReference>
<evidence type="ECO:0000256" key="3">
    <source>
        <dbReference type="ARBA" id="ARBA00022643"/>
    </source>
</evidence>
<dbReference type="Gene3D" id="2.30.110.10">
    <property type="entry name" value="Electron Transport, Fmn-binding Protein, Chain A"/>
    <property type="match status" value="1"/>
</dbReference>
<evidence type="ECO:0000256" key="1">
    <source>
        <dbReference type="ARBA" id="ARBA00001917"/>
    </source>
</evidence>
<dbReference type="InterPro" id="IPR024624">
    <property type="entry name" value="Pyridox_Oxase_Alr4036_FMN-bd"/>
</dbReference>
<keyword evidence="4" id="KW-0560">Oxidoreductase</keyword>
<dbReference type="EMBL" id="CP120863">
    <property type="protein sequence ID" value="WFE90970.1"/>
    <property type="molecule type" value="Genomic_DNA"/>
</dbReference>
<name>A0ABY8F649_9HYPH</name>
<evidence type="ECO:0000313" key="6">
    <source>
        <dbReference type="EMBL" id="WFE90970.1"/>
    </source>
</evidence>
<dbReference type="SUPFAM" id="SSF50475">
    <property type="entry name" value="FMN-binding split barrel"/>
    <property type="match status" value="1"/>
</dbReference>
<reference evidence="6 7" key="1">
    <citation type="submission" date="2023-03" db="EMBL/GenBank/DDBJ databases">
        <title>Roseibium porphyridii sp. nov. and Roseibium rhodosorbium sp. nov. isolated from marine algae, Porphyridium cruentum and Rhodosorus marinus, respectively.</title>
        <authorList>
            <person name="Lee M.W."/>
            <person name="Choi B.J."/>
            <person name="Lee J.K."/>
            <person name="Choi D.G."/>
            <person name="Baek J.H."/>
            <person name="Bayburt H."/>
            <person name="Kim J.M."/>
            <person name="Han D.M."/>
            <person name="Kim K.H."/>
            <person name="Jeon C.O."/>
        </authorList>
    </citation>
    <scope>NUCLEOTIDE SEQUENCE [LARGE SCALE GENOMIC DNA]</scope>
    <source>
        <strain evidence="6 7">KMA01</strain>
    </source>
</reference>
<sequence>MTLTQIEESVWETLHADVQRPGSSFRYLNLCSVDHRQTPKARIVVLRKIDPRKRTLEFHTDTRSPKWRELTGNPSAAVLGYCAETRLQFRFEGHVTLFEPSSDYALTVWSSLPLHTRGTYAGGPPGDELPEPHAPIEAFQDQPEGQQGRDRFGIIVFSVTSLDWFKLSRESNIRAQFGYDDNGGLMSSSWVNP</sequence>
<keyword evidence="2" id="KW-0285">Flavoprotein</keyword>
<dbReference type="RefSeq" id="WP_265683141.1">
    <property type="nucleotide sequence ID" value="NZ_CP120863.1"/>
</dbReference>
<keyword evidence="3" id="KW-0288">FMN</keyword>
<dbReference type="PANTHER" id="PTHR10851:SF3">
    <property type="entry name" value="PYRIDOXINE_PYRIDOXAMINE 5'-PHOSPHATE OXIDASE 2"/>
    <property type="match status" value="1"/>
</dbReference>
<keyword evidence="7" id="KW-1185">Reference proteome</keyword>
<organism evidence="6 7">
    <name type="scientific">Roseibium porphyridii</name>
    <dbReference type="NCBI Taxonomy" id="2866279"/>
    <lineage>
        <taxon>Bacteria</taxon>
        <taxon>Pseudomonadati</taxon>
        <taxon>Pseudomonadota</taxon>
        <taxon>Alphaproteobacteria</taxon>
        <taxon>Hyphomicrobiales</taxon>
        <taxon>Stappiaceae</taxon>
        <taxon>Roseibium</taxon>
    </lineage>
</organism>
<dbReference type="InterPro" id="IPR000659">
    <property type="entry name" value="Pyridox_Oxase"/>
</dbReference>
<evidence type="ECO:0000259" key="5">
    <source>
        <dbReference type="Pfam" id="PF12766"/>
    </source>
</evidence>